<dbReference type="AlphaFoldDB" id="A0A4V2S817"/>
<keyword evidence="2" id="KW-1185">Reference proteome</keyword>
<dbReference type="InterPro" id="IPR029063">
    <property type="entry name" value="SAM-dependent_MTases_sf"/>
</dbReference>
<dbReference type="Proteomes" id="UP000295680">
    <property type="component" value="Unassembled WGS sequence"/>
</dbReference>
<reference evidence="1 2" key="1">
    <citation type="submission" date="2019-03" db="EMBL/GenBank/DDBJ databases">
        <title>Genomic Encyclopedia of Type Strains, Phase IV (KMG-IV): sequencing the most valuable type-strain genomes for metagenomic binning, comparative biology and taxonomic classification.</title>
        <authorList>
            <person name="Goeker M."/>
        </authorList>
    </citation>
    <scope>NUCLEOTIDE SEQUENCE [LARGE SCALE GENOMIC DNA]</scope>
    <source>
        <strain evidence="1 2">DSM 45934</strain>
    </source>
</reference>
<dbReference type="GO" id="GO:0032259">
    <property type="term" value="P:methylation"/>
    <property type="evidence" value="ECO:0007669"/>
    <property type="project" value="UniProtKB-KW"/>
</dbReference>
<dbReference type="PANTHER" id="PTHR43167:SF1">
    <property type="entry name" value="PUTATIVE (AFU_ORTHOLOGUE AFUA_6G01830)-RELATED"/>
    <property type="match status" value="1"/>
</dbReference>
<protein>
    <submittedName>
        <fullName evidence="1">Putative O-methyltransferase YrrM</fullName>
    </submittedName>
</protein>
<accession>A0A4V2S817</accession>
<gene>
    <name evidence="1" type="ORF">EV192_102297</name>
</gene>
<dbReference type="SUPFAM" id="SSF53335">
    <property type="entry name" value="S-adenosyl-L-methionine-dependent methyltransferases"/>
    <property type="match status" value="1"/>
</dbReference>
<sequence>MMNDQPQEIPPLVAEAIALSEANDDPMASSLRTGGLLRTLAATKPGGLLLELGTGFAVGSAWLASGMDANARLITLEIDEEAAEASRRLLAKDDRVEVIQTDATVWLEEYAGPRFDLVFVDTTVIKFLRRDLLIPRLAPGAVWVSDDLTPQPKWNPTHAEKVERFLGEIGHEKDLLVTLLDWDSGLMIASRRNDH</sequence>
<proteinExistence type="predicted"/>
<organism evidence="1 2">
    <name type="scientific">Actinocrispum wychmicini</name>
    <dbReference type="NCBI Taxonomy" id="1213861"/>
    <lineage>
        <taxon>Bacteria</taxon>
        <taxon>Bacillati</taxon>
        <taxon>Actinomycetota</taxon>
        <taxon>Actinomycetes</taxon>
        <taxon>Pseudonocardiales</taxon>
        <taxon>Pseudonocardiaceae</taxon>
        <taxon>Actinocrispum</taxon>
    </lineage>
</organism>
<evidence type="ECO:0000313" key="1">
    <source>
        <dbReference type="EMBL" id="TCO62160.1"/>
    </source>
</evidence>
<evidence type="ECO:0000313" key="2">
    <source>
        <dbReference type="Proteomes" id="UP000295680"/>
    </source>
</evidence>
<dbReference type="GO" id="GO:0008168">
    <property type="term" value="F:methyltransferase activity"/>
    <property type="evidence" value="ECO:0007669"/>
    <property type="project" value="UniProtKB-KW"/>
</dbReference>
<keyword evidence="1" id="KW-0489">Methyltransferase</keyword>
<dbReference type="Gene3D" id="3.40.50.150">
    <property type="entry name" value="Vaccinia Virus protein VP39"/>
    <property type="match status" value="1"/>
</dbReference>
<dbReference type="OrthoDB" id="484536at2"/>
<keyword evidence="1" id="KW-0808">Transferase</keyword>
<dbReference type="Pfam" id="PF13578">
    <property type="entry name" value="Methyltransf_24"/>
    <property type="match status" value="1"/>
</dbReference>
<comment type="caution">
    <text evidence="1">The sequence shown here is derived from an EMBL/GenBank/DDBJ whole genome shotgun (WGS) entry which is preliminary data.</text>
</comment>
<name>A0A4V2S817_9PSEU</name>
<dbReference type="EMBL" id="SLWS01000002">
    <property type="protein sequence ID" value="TCO62160.1"/>
    <property type="molecule type" value="Genomic_DNA"/>
</dbReference>
<dbReference type="RefSeq" id="WP_132113725.1">
    <property type="nucleotide sequence ID" value="NZ_SLWS01000002.1"/>
</dbReference>
<dbReference type="PANTHER" id="PTHR43167">
    <property type="entry name" value="PUTATIVE (AFU_ORTHOLOGUE AFUA_6G01830)-RELATED"/>
    <property type="match status" value="1"/>
</dbReference>